<dbReference type="Proteomes" id="UP001063782">
    <property type="component" value="Chromosome"/>
</dbReference>
<keyword evidence="1" id="KW-1133">Transmembrane helix</keyword>
<gene>
    <name evidence="2" type="ORF">LU297_08140</name>
</gene>
<evidence type="ECO:0000313" key="2">
    <source>
        <dbReference type="EMBL" id="UXZ04541.1"/>
    </source>
</evidence>
<reference evidence="2" key="1">
    <citation type="submission" date="2021-12" db="EMBL/GenBank/DDBJ databases">
        <title>taxonomy of Moraxella sp. ZY201224.</title>
        <authorList>
            <person name="Li F."/>
        </authorList>
    </citation>
    <scope>NUCLEOTIDE SEQUENCE</scope>
    <source>
        <strain evidence="2">ZY201224</strain>
    </source>
</reference>
<feature type="transmembrane region" description="Helical" evidence="1">
    <location>
        <begin position="72"/>
        <end position="93"/>
    </location>
</feature>
<name>A0ABY6F376_9GAMM</name>
<dbReference type="RefSeq" id="WP_263076028.1">
    <property type="nucleotide sequence ID" value="NZ_CP089977.1"/>
</dbReference>
<evidence type="ECO:0000313" key="3">
    <source>
        <dbReference type="Proteomes" id="UP001063782"/>
    </source>
</evidence>
<dbReference type="EMBL" id="CP089977">
    <property type="protein sequence ID" value="UXZ04541.1"/>
    <property type="molecule type" value="Genomic_DNA"/>
</dbReference>
<keyword evidence="1" id="KW-0812">Transmembrane</keyword>
<evidence type="ECO:0000256" key="1">
    <source>
        <dbReference type="SAM" id="Phobius"/>
    </source>
</evidence>
<protein>
    <submittedName>
        <fullName evidence="2">Uncharacterized protein</fullName>
    </submittedName>
</protein>
<organism evidence="2 3">
    <name type="scientific">Moraxella nasicaprae</name>
    <dbReference type="NCBI Taxonomy" id="2904122"/>
    <lineage>
        <taxon>Bacteria</taxon>
        <taxon>Pseudomonadati</taxon>
        <taxon>Pseudomonadota</taxon>
        <taxon>Gammaproteobacteria</taxon>
        <taxon>Moraxellales</taxon>
        <taxon>Moraxellaceae</taxon>
        <taxon>Moraxella</taxon>
    </lineage>
</organism>
<sequence>MQAKILHSEHFDSSKDLHYSFGRFVLLPLGAKKTEVIADDRLVAANVLTDTQYDSLNSELNAVHTVSGLSTVIAFASGNGLATLLLSGLSLFARSKRRVPLVLLFDDGRWVVIESSVKFAKTMLKKAPY</sequence>
<keyword evidence="1" id="KW-0472">Membrane</keyword>
<keyword evidence="3" id="KW-1185">Reference proteome</keyword>
<accession>A0ABY6F376</accession>
<proteinExistence type="predicted"/>